<dbReference type="PANTHER" id="PTHR43562">
    <property type="entry name" value="NAPA-TYPE SODIUM/HYDROGEN ANTIPORTER"/>
    <property type="match status" value="1"/>
</dbReference>
<comment type="subcellular location">
    <subcellularLocation>
        <location evidence="1">Membrane</location>
        <topology evidence="1">Multi-pass membrane protein</topology>
    </subcellularLocation>
</comment>
<dbReference type="GeneID" id="91086375"/>
<gene>
    <name evidence="12" type="ORF">L203_102163</name>
</gene>
<dbReference type="GO" id="GO:0006814">
    <property type="term" value="P:sodium ion transport"/>
    <property type="evidence" value="ECO:0007669"/>
    <property type="project" value="UniProtKB-KW"/>
</dbReference>
<evidence type="ECO:0000256" key="6">
    <source>
        <dbReference type="ARBA" id="ARBA00023053"/>
    </source>
</evidence>
<feature type="transmembrane region" description="Helical" evidence="10">
    <location>
        <begin position="111"/>
        <end position="135"/>
    </location>
</feature>
<evidence type="ECO:0000313" key="12">
    <source>
        <dbReference type="EMBL" id="WVN86988.1"/>
    </source>
</evidence>
<evidence type="ECO:0000256" key="5">
    <source>
        <dbReference type="ARBA" id="ARBA00022989"/>
    </source>
</evidence>
<dbReference type="InterPro" id="IPR038770">
    <property type="entry name" value="Na+/solute_symporter_sf"/>
</dbReference>
<evidence type="ECO:0000259" key="11">
    <source>
        <dbReference type="Pfam" id="PF00999"/>
    </source>
</evidence>
<dbReference type="GO" id="GO:0015297">
    <property type="term" value="F:antiporter activity"/>
    <property type="evidence" value="ECO:0007669"/>
    <property type="project" value="UniProtKB-KW"/>
</dbReference>
<evidence type="ECO:0000256" key="8">
    <source>
        <dbReference type="ARBA" id="ARBA00023136"/>
    </source>
</evidence>
<evidence type="ECO:0000313" key="13">
    <source>
        <dbReference type="Proteomes" id="UP000094043"/>
    </source>
</evidence>
<evidence type="ECO:0000256" key="1">
    <source>
        <dbReference type="ARBA" id="ARBA00004141"/>
    </source>
</evidence>
<reference evidence="12" key="3">
    <citation type="submission" date="2024-01" db="EMBL/GenBank/DDBJ databases">
        <authorList>
            <person name="Coelho M.A."/>
            <person name="David-Palma M."/>
            <person name="Shea T."/>
            <person name="Sun S."/>
            <person name="Cuomo C.A."/>
            <person name="Heitman J."/>
        </authorList>
    </citation>
    <scope>NUCLEOTIDE SEQUENCE</scope>
    <source>
        <strain evidence="12">CBS 7841</strain>
    </source>
</reference>
<keyword evidence="5 10" id="KW-1133">Transmembrane helix</keyword>
<dbReference type="GO" id="GO:0016020">
    <property type="term" value="C:membrane"/>
    <property type="evidence" value="ECO:0007669"/>
    <property type="project" value="UniProtKB-SubCell"/>
</dbReference>
<dbReference type="Gene3D" id="1.20.1530.20">
    <property type="match status" value="1"/>
</dbReference>
<accession>A0AAJ8JRA2</accession>
<keyword evidence="8 10" id="KW-0472">Membrane</keyword>
<evidence type="ECO:0000256" key="3">
    <source>
        <dbReference type="ARBA" id="ARBA00022449"/>
    </source>
</evidence>
<keyword evidence="6" id="KW-0915">Sodium</keyword>
<dbReference type="GO" id="GO:1902600">
    <property type="term" value="P:proton transmembrane transport"/>
    <property type="evidence" value="ECO:0007669"/>
    <property type="project" value="InterPro"/>
</dbReference>
<protein>
    <recommendedName>
        <fullName evidence="11">Cation/H+ exchanger transmembrane domain-containing protein</fullName>
    </recommendedName>
</protein>
<feature type="transmembrane region" description="Helical" evidence="10">
    <location>
        <begin position="49"/>
        <end position="66"/>
    </location>
</feature>
<dbReference type="RefSeq" id="XP_066067688.1">
    <property type="nucleotide sequence ID" value="XM_066211591.1"/>
</dbReference>
<dbReference type="InterPro" id="IPR006153">
    <property type="entry name" value="Cation/H_exchanger_TM"/>
</dbReference>
<evidence type="ECO:0000256" key="9">
    <source>
        <dbReference type="ARBA" id="ARBA00023201"/>
    </source>
</evidence>
<keyword evidence="13" id="KW-1185">Reference proteome</keyword>
<evidence type="ECO:0000256" key="10">
    <source>
        <dbReference type="SAM" id="Phobius"/>
    </source>
</evidence>
<dbReference type="KEGG" id="cdep:91086375"/>
<reference evidence="12" key="2">
    <citation type="journal article" date="2022" name="Elife">
        <title>Obligate sexual reproduction of a homothallic fungus closely related to the Cryptococcus pathogenic species complex.</title>
        <authorList>
            <person name="Passer A.R."/>
            <person name="Clancey S.A."/>
            <person name="Shea T."/>
            <person name="David-Palma M."/>
            <person name="Averette A.F."/>
            <person name="Boekhout T."/>
            <person name="Porcel B.M."/>
            <person name="Nowrousian M."/>
            <person name="Cuomo C.A."/>
            <person name="Sun S."/>
            <person name="Heitman J."/>
            <person name="Coelho M.A."/>
        </authorList>
    </citation>
    <scope>NUCLEOTIDE SEQUENCE</scope>
    <source>
        <strain evidence="12">CBS 7841</strain>
    </source>
</reference>
<reference evidence="12" key="1">
    <citation type="submission" date="2016-06" db="EMBL/GenBank/DDBJ databases">
        <authorList>
            <person name="Cuomo C."/>
            <person name="Litvintseva A."/>
            <person name="Heitman J."/>
            <person name="Chen Y."/>
            <person name="Sun S."/>
            <person name="Springer D."/>
            <person name="Dromer F."/>
            <person name="Young S."/>
            <person name="Zeng Q."/>
            <person name="Chapman S."/>
            <person name="Gujja S."/>
            <person name="Saif S."/>
            <person name="Birren B."/>
        </authorList>
    </citation>
    <scope>NUCLEOTIDE SEQUENCE</scope>
    <source>
        <strain evidence="12">CBS 7841</strain>
    </source>
</reference>
<feature type="transmembrane region" description="Helical" evidence="10">
    <location>
        <begin position="78"/>
        <end position="99"/>
    </location>
</feature>
<keyword evidence="4 10" id="KW-0812">Transmembrane</keyword>
<feature type="domain" description="Cation/H+ exchanger transmembrane" evidence="11">
    <location>
        <begin position="44"/>
        <end position="133"/>
    </location>
</feature>
<sequence>MQQVTGAAASSPYHEPGMSSVLWPTRASLFGCRLGDARWKWLGVEAEHAVVQLGYLGLLLLVYDGGLSTSLSSLKANIYLSIGVATAEIGLPMGLSFILRDLIHATSIQCFAAGAALCSTSLGTTFTVLGSSGLCTDDSSSPPRRLSAFRFR</sequence>
<dbReference type="AlphaFoldDB" id="A0AAJ8JRA2"/>
<name>A0AAJ8JRA2_9TREE</name>
<keyword evidence="2" id="KW-0813">Transport</keyword>
<proteinExistence type="predicted"/>
<evidence type="ECO:0000256" key="4">
    <source>
        <dbReference type="ARBA" id="ARBA00022692"/>
    </source>
</evidence>
<dbReference type="EMBL" id="CP143785">
    <property type="protein sequence ID" value="WVN86988.1"/>
    <property type="molecule type" value="Genomic_DNA"/>
</dbReference>
<keyword evidence="9" id="KW-0739">Sodium transport</keyword>
<keyword evidence="3" id="KW-0050">Antiport</keyword>
<dbReference type="Pfam" id="PF00999">
    <property type="entry name" value="Na_H_Exchanger"/>
    <property type="match status" value="1"/>
</dbReference>
<keyword evidence="7" id="KW-0406">Ion transport</keyword>
<dbReference type="PANTHER" id="PTHR43562:SF3">
    <property type="entry name" value="SODIUM ION_PROTON EXCHANGER (EUROFUNG)"/>
    <property type="match status" value="1"/>
</dbReference>
<dbReference type="Proteomes" id="UP000094043">
    <property type="component" value="Chromosome 2"/>
</dbReference>
<evidence type="ECO:0000256" key="7">
    <source>
        <dbReference type="ARBA" id="ARBA00023065"/>
    </source>
</evidence>
<evidence type="ECO:0000256" key="2">
    <source>
        <dbReference type="ARBA" id="ARBA00022448"/>
    </source>
</evidence>
<organism evidence="12 13">
    <name type="scientific">Cryptococcus depauperatus CBS 7841</name>
    <dbReference type="NCBI Taxonomy" id="1295531"/>
    <lineage>
        <taxon>Eukaryota</taxon>
        <taxon>Fungi</taxon>
        <taxon>Dikarya</taxon>
        <taxon>Basidiomycota</taxon>
        <taxon>Agaricomycotina</taxon>
        <taxon>Tremellomycetes</taxon>
        <taxon>Tremellales</taxon>
        <taxon>Cryptococcaceae</taxon>
        <taxon>Cryptococcus</taxon>
    </lineage>
</organism>